<evidence type="ECO:0000313" key="1">
    <source>
        <dbReference type="EMBL" id="KAJ2979517.1"/>
    </source>
</evidence>
<gene>
    <name evidence="1" type="ORF">NQ176_g3206</name>
</gene>
<sequence>MPFTLHPDIEAAIAAITGGQAPPPSPQAGDVATRRALMLPMWQALMANVPTHYVSESGTPFLAVDYRLAPEARAPTLVHDAYAALVYLSMNASNLGVDPLRIGIFGDSAGAGIAASLAYYAKQNKGWPFIKKQILLYPMLDDRNLTIDPETAPFSIPWTVDDNKTGWGALLNGKEGSDEVDPVDAPSRMTVEDARGLPPTYIDIGQLDIFASETLEFVQKLGKAGVDCEFHLIPSMPHVFDAIAPKSAAVREVVAWRVRAIQSI</sequence>
<reference evidence="1" key="1">
    <citation type="submission" date="2022-08" db="EMBL/GenBank/DDBJ databases">
        <title>Genome Sequence of Lecanicillium fungicola.</title>
        <authorList>
            <person name="Buettner E."/>
        </authorList>
    </citation>
    <scope>NUCLEOTIDE SEQUENCE</scope>
    <source>
        <strain evidence="1">Babe33</strain>
    </source>
</reference>
<dbReference type="EMBL" id="JANJQO010000276">
    <property type="protein sequence ID" value="KAJ2979517.1"/>
    <property type="molecule type" value="Genomic_DNA"/>
</dbReference>
<dbReference type="Proteomes" id="UP001143910">
    <property type="component" value="Unassembled WGS sequence"/>
</dbReference>
<accession>A0ACC1NKR3</accession>
<keyword evidence="2" id="KW-1185">Reference proteome</keyword>
<organism evidence="1 2">
    <name type="scientific">Zarea fungicola</name>
    <dbReference type="NCBI Taxonomy" id="93591"/>
    <lineage>
        <taxon>Eukaryota</taxon>
        <taxon>Fungi</taxon>
        <taxon>Dikarya</taxon>
        <taxon>Ascomycota</taxon>
        <taxon>Pezizomycotina</taxon>
        <taxon>Sordariomycetes</taxon>
        <taxon>Hypocreomycetidae</taxon>
        <taxon>Hypocreales</taxon>
        <taxon>Cordycipitaceae</taxon>
        <taxon>Zarea</taxon>
    </lineage>
</organism>
<name>A0ACC1NKR3_9HYPO</name>
<comment type="caution">
    <text evidence="1">The sequence shown here is derived from an EMBL/GenBank/DDBJ whole genome shotgun (WGS) entry which is preliminary data.</text>
</comment>
<proteinExistence type="predicted"/>
<evidence type="ECO:0000313" key="2">
    <source>
        <dbReference type="Proteomes" id="UP001143910"/>
    </source>
</evidence>
<protein>
    <submittedName>
        <fullName evidence="1">Uncharacterized protein</fullName>
    </submittedName>
</protein>